<evidence type="ECO:0000256" key="1">
    <source>
        <dbReference type="SAM" id="SignalP"/>
    </source>
</evidence>
<reference evidence="2 3" key="1">
    <citation type="submission" date="2019-02" db="EMBL/GenBank/DDBJ databases">
        <authorList>
            <person name="Feng G."/>
        </authorList>
    </citation>
    <scope>NUCLEOTIDE SEQUENCE [LARGE SCALE GENOMIC DNA]</scope>
    <source>
        <strain evidence="2 3">CCTCC AB 2011146</strain>
    </source>
</reference>
<gene>
    <name evidence="2" type="ORF">EWH12_11480</name>
</gene>
<organism evidence="2 3">
    <name type="scientific">Sphingobium cupriresistens</name>
    <dbReference type="NCBI Taxonomy" id="1132417"/>
    <lineage>
        <taxon>Bacteria</taxon>
        <taxon>Pseudomonadati</taxon>
        <taxon>Pseudomonadota</taxon>
        <taxon>Alphaproteobacteria</taxon>
        <taxon>Sphingomonadales</taxon>
        <taxon>Sphingomonadaceae</taxon>
        <taxon>Sphingobium</taxon>
    </lineage>
</organism>
<evidence type="ECO:0000313" key="3">
    <source>
        <dbReference type="Proteomes" id="UP000291572"/>
    </source>
</evidence>
<evidence type="ECO:0000313" key="2">
    <source>
        <dbReference type="EMBL" id="RYM10557.1"/>
    </source>
</evidence>
<feature type="chain" id="PRO_5034349073" description="DsrE family protein" evidence="1">
    <location>
        <begin position="26"/>
        <end position="185"/>
    </location>
</feature>
<keyword evidence="1" id="KW-0732">Signal</keyword>
<dbReference type="Gene3D" id="3.40.1260.10">
    <property type="entry name" value="DsrEFH-like"/>
    <property type="match status" value="1"/>
</dbReference>
<accession>A0A8G2DVJ9</accession>
<dbReference type="PANTHER" id="PTHR37691">
    <property type="entry name" value="BLR3518 PROTEIN"/>
    <property type="match status" value="1"/>
</dbReference>
<name>A0A8G2DVJ9_9SPHN</name>
<dbReference type="Proteomes" id="UP000291572">
    <property type="component" value="Unassembled WGS sequence"/>
</dbReference>
<sequence>MTRRETGIALVAAALATASTTSASAQSAPDPRHPVVARFGTITPMAGAGGQPDPALTYRVVFDVTEGAEKPDQPNPGLDKVARFVNLLGSAGIRTKRGDVVAVVHGPPTVSVLGDAAYGVRFGHDNPNTPLIAALTEAGVDIRVCGQALARQGIERQSVSANVTIDLSAMTTLATLQLKGWALIP</sequence>
<dbReference type="AlphaFoldDB" id="A0A8G2DVJ9"/>
<dbReference type="InterPro" id="IPR027396">
    <property type="entry name" value="DsrEFH-like"/>
</dbReference>
<feature type="signal peptide" evidence="1">
    <location>
        <begin position="1"/>
        <end position="25"/>
    </location>
</feature>
<dbReference type="InterPro" id="IPR003787">
    <property type="entry name" value="Sulphur_relay_DsrE/F-like"/>
</dbReference>
<proteinExistence type="predicted"/>
<comment type="caution">
    <text evidence="2">The sequence shown here is derived from an EMBL/GenBank/DDBJ whole genome shotgun (WGS) entry which is preliminary data.</text>
</comment>
<dbReference type="Pfam" id="PF02635">
    <property type="entry name" value="DsrE"/>
    <property type="match status" value="1"/>
</dbReference>
<dbReference type="EMBL" id="SEOO01000017">
    <property type="protein sequence ID" value="RYM10557.1"/>
    <property type="molecule type" value="Genomic_DNA"/>
</dbReference>
<dbReference type="PANTHER" id="PTHR37691:SF1">
    <property type="entry name" value="BLR3518 PROTEIN"/>
    <property type="match status" value="1"/>
</dbReference>
<protein>
    <recommendedName>
        <fullName evidence="4">DsrE family protein</fullName>
    </recommendedName>
</protein>
<dbReference type="OrthoDB" id="7206705at2"/>
<evidence type="ECO:0008006" key="4">
    <source>
        <dbReference type="Google" id="ProtNLM"/>
    </source>
</evidence>
<dbReference type="SUPFAM" id="SSF75169">
    <property type="entry name" value="DsrEFH-like"/>
    <property type="match status" value="1"/>
</dbReference>